<reference evidence="2" key="2">
    <citation type="submission" date="2025-09" db="UniProtKB">
        <authorList>
            <consortium name="Ensembl"/>
        </authorList>
    </citation>
    <scope>IDENTIFICATION</scope>
</reference>
<evidence type="ECO:0000313" key="3">
    <source>
        <dbReference type="Proteomes" id="UP000694380"/>
    </source>
</evidence>
<dbReference type="AlphaFoldDB" id="A0A8C3HQK8"/>
<protein>
    <recommendedName>
        <fullName evidence="1">Fibrinogen C-terminal domain-containing protein</fullName>
    </recommendedName>
</protein>
<dbReference type="InterPro" id="IPR014716">
    <property type="entry name" value="Fibrinogen_a/b/g_C_1"/>
</dbReference>
<dbReference type="Gene3D" id="3.90.215.10">
    <property type="entry name" value="Gamma Fibrinogen, chain A, domain 1"/>
    <property type="match status" value="1"/>
</dbReference>
<proteinExistence type="predicted"/>
<dbReference type="CDD" id="cd00087">
    <property type="entry name" value="FReD"/>
    <property type="match status" value="1"/>
</dbReference>
<accession>A0A8C3HQK8</accession>
<dbReference type="InterPro" id="IPR050373">
    <property type="entry name" value="Fibrinogen_C-term_domain"/>
</dbReference>
<dbReference type="GO" id="GO:0005615">
    <property type="term" value="C:extracellular space"/>
    <property type="evidence" value="ECO:0007669"/>
    <property type="project" value="TreeGrafter"/>
</dbReference>
<sequence>MSFAITKSSKRSVYTCHCPIFSSKGSSVPVSVAMVLVSVSQSVPTSNRFPRDCDSIPKNSSSGVYVIQPAGSPPLVVWCNMDTKGQVWTVVQRNSYNTELEWNDSWANYKYGFGDVQNDYWLGNEYISLLTIQGAYKVRFVVQDASNNTHYAEYDTFSVDTESRGYALRLGRYTGAGKDLFTKEDVVHDNMKFSTYDNDQDLSSTANCAEIYQGGWWHSKCYYVKLNGKGKNVRWSGVCSAENCRSTLILVKRVC</sequence>
<keyword evidence="3" id="KW-1185">Reference proteome</keyword>
<dbReference type="SUPFAM" id="SSF56496">
    <property type="entry name" value="Fibrinogen C-terminal domain-like"/>
    <property type="match status" value="1"/>
</dbReference>
<feature type="domain" description="Fibrinogen C-terminal" evidence="1">
    <location>
        <begin position="44"/>
        <end position="229"/>
    </location>
</feature>
<organism evidence="2 3">
    <name type="scientific">Chrysemys picta bellii</name>
    <name type="common">Western painted turtle</name>
    <name type="synonym">Emys bellii</name>
    <dbReference type="NCBI Taxonomy" id="8478"/>
    <lineage>
        <taxon>Eukaryota</taxon>
        <taxon>Metazoa</taxon>
        <taxon>Chordata</taxon>
        <taxon>Craniata</taxon>
        <taxon>Vertebrata</taxon>
        <taxon>Euteleostomi</taxon>
        <taxon>Archelosauria</taxon>
        <taxon>Testudinata</taxon>
        <taxon>Testudines</taxon>
        <taxon>Cryptodira</taxon>
        <taxon>Durocryptodira</taxon>
        <taxon>Testudinoidea</taxon>
        <taxon>Emydidae</taxon>
        <taxon>Chrysemys</taxon>
    </lineage>
</organism>
<dbReference type="PANTHER" id="PTHR19143">
    <property type="entry name" value="FIBRINOGEN/TENASCIN/ANGIOPOEITIN"/>
    <property type="match status" value="1"/>
</dbReference>
<dbReference type="OMA" id="NTELEWN"/>
<evidence type="ECO:0000313" key="2">
    <source>
        <dbReference type="Ensembl" id="ENSCPBP00000021291.1"/>
    </source>
</evidence>
<name>A0A8C3HQK8_CHRPI</name>
<dbReference type="Ensembl" id="ENSCPBT00000025047.1">
    <property type="protein sequence ID" value="ENSCPBP00000021291.1"/>
    <property type="gene ID" value="ENSCPBG00000015295.1"/>
</dbReference>
<dbReference type="Pfam" id="PF00147">
    <property type="entry name" value="Fibrinogen_C"/>
    <property type="match status" value="1"/>
</dbReference>
<dbReference type="SMART" id="SM00186">
    <property type="entry name" value="FBG"/>
    <property type="match status" value="1"/>
</dbReference>
<reference evidence="2" key="1">
    <citation type="submission" date="2025-08" db="UniProtKB">
        <authorList>
            <consortium name="Ensembl"/>
        </authorList>
    </citation>
    <scope>IDENTIFICATION</scope>
</reference>
<dbReference type="InterPro" id="IPR036056">
    <property type="entry name" value="Fibrinogen-like_C"/>
</dbReference>
<dbReference type="GeneTree" id="ENSGT00940000164607"/>
<dbReference type="PANTHER" id="PTHR19143:SF428">
    <property type="entry name" value="ANGIOPOIETIN-RELATED PROTEIN 1-LIKE-RELATED"/>
    <property type="match status" value="1"/>
</dbReference>
<evidence type="ECO:0000259" key="1">
    <source>
        <dbReference type="PROSITE" id="PS51406"/>
    </source>
</evidence>
<dbReference type="PROSITE" id="PS51406">
    <property type="entry name" value="FIBRINOGEN_C_2"/>
    <property type="match status" value="1"/>
</dbReference>
<dbReference type="InterPro" id="IPR002181">
    <property type="entry name" value="Fibrinogen_a/b/g_C_dom"/>
</dbReference>
<dbReference type="Proteomes" id="UP000694380">
    <property type="component" value="Unplaced"/>
</dbReference>